<dbReference type="RefSeq" id="WP_013704422.1">
    <property type="nucleotide sequence ID" value="NC_015387.1"/>
</dbReference>
<dbReference type="InterPro" id="IPR017938">
    <property type="entry name" value="Riboflavin_synthase-like_b-brl"/>
</dbReference>
<evidence type="ECO:0000256" key="7">
    <source>
        <dbReference type="ARBA" id="ARBA00022619"/>
    </source>
</evidence>
<comment type="subunit">
    <text evidence="4">Homotrimer.</text>
</comment>
<dbReference type="PIRSF" id="PIRSF000498">
    <property type="entry name" value="Riboflavin_syn_A"/>
    <property type="match status" value="1"/>
</dbReference>
<dbReference type="eggNOG" id="COG0307">
    <property type="taxonomic scope" value="Bacteria"/>
</dbReference>
<evidence type="ECO:0000256" key="5">
    <source>
        <dbReference type="ARBA" id="ARBA00012827"/>
    </source>
</evidence>
<dbReference type="SUPFAM" id="SSF63380">
    <property type="entry name" value="Riboflavin synthase domain-like"/>
    <property type="match status" value="2"/>
</dbReference>
<dbReference type="EMBL" id="CP002630">
    <property type="protein sequence ID" value="AEB12375.1"/>
    <property type="molecule type" value="Genomic_DNA"/>
</dbReference>
<dbReference type="PANTHER" id="PTHR21098">
    <property type="entry name" value="RIBOFLAVIN SYNTHASE ALPHA CHAIN"/>
    <property type="match status" value="1"/>
</dbReference>
<dbReference type="InterPro" id="IPR001783">
    <property type="entry name" value="Lumazine-bd"/>
</dbReference>
<dbReference type="GO" id="GO:0009231">
    <property type="term" value="P:riboflavin biosynthetic process"/>
    <property type="evidence" value="ECO:0007669"/>
    <property type="project" value="UniProtKB-KW"/>
</dbReference>
<dbReference type="NCBIfam" id="NF006767">
    <property type="entry name" value="PRK09289.1"/>
    <property type="match status" value="1"/>
</dbReference>
<feature type="domain" description="Lumazine-binding" evidence="12">
    <location>
        <begin position="96"/>
        <end position="192"/>
    </location>
</feature>
<evidence type="ECO:0000313" key="14">
    <source>
        <dbReference type="Proteomes" id="UP000007030"/>
    </source>
</evidence>
<dbReference type="STRING" id="869210.Marky_1640"/>
<evidence type="ECO:0000256" key="9">
    <source>
        <dbReference type="ARBA" id="ARBA00022737"/>
    </source>
</evidence>
<dbReference type="OrthoDB" id="9788537at2"/>
<comment type="function">
    <text evidence="2">Catalyzes the dismutation of two molecules of 6,7-dimethyl-8-ribityllumazine, resulting in the formation of riboflavin and 5-amino-6-(D-ribitylamino)uracil.</text>
</comment>
<dbReference type="PANTHER" id="PTHR21098:SF12">
    <property type="entry name" value="RIBOFLAVIN SYNTHASE"/>
    <property type="match status" value="1"/>
</dbReference>
<evidence type="ECO:0000256" key="10">
    <source>
        <dbReference type="NCBIfam" id="TIGR00187"/>
    </source>
</evidence>
<reference evidence="13 14" key="1">
    <citation type="journal article" date="2012" name="Stand. Genomic Sci.">
        <title>Complete genome sequence of the aerobic, heterotroph Marinithermus hydrothermalis type strain (T1(T)) from a deep-sea hydrothermal vent chimney.</title>
        <authorList>
            <person name="Copeland A."/>
            <person name="Gu W."/>
            <person name="Yasawong M."/>
            <person name="Lapidus A."/>
            <person name="Lucas S."/>
            <person name="Deshpande S."/>
            <person name="Pagani I."/>
            <person name="Tapia R."/>
            <person name="Cheng J.F."/>
            <person name="Goodwin L.A."/>
            <person name="Pitluck S."/>
            <person name="Liolios K."/>
            <person name="Ivanova N."/>
            <person name="Mavromatis K."/>
            <person name="Mikhailova N."/>
            <person name="Pati A."/>
            <person name="Chen A."/>
            <person name="Palaniappan K."/>
            <person name="Land M."/>
            <person name="Pan C."/>
            <person name="Brambilla E.M."/>
            <person name="Rohde M."/>
            <person name="Tindall B.J."/>
            <person name="Sikorski J."/>
            <person name="Goker M."/>
            <person name="Detter J.C."/>
            <person name="Bristow J."/>
            <person name="Eisen J.A."/>
            <person name="Markowitz V."/>
            <person name="Hugenholtz P."/>
            <person name="Kyrpides N.C."/>
            <person name="Klenk H.P."/>
            <person name="Woyke T."/>
        </authorList>
    </citation>
    <scope>NUCLEOTIDE SEQUENCE [LARGE SCALE GENOMIC DNA]</scope>
    <source>
        <strain evidence="14">DSM 14884 / JCM 11576 / T1</strain>
    </source>
</reference>
<evidence type="ECO:0000313" key="13">
    <source>
        <dbReference type="EMBL" id="AEB12375.1"/>
    </source>
</evidence>
<dbReference type="Gene3D" id="2.40.30.20">
    <property type="match status" value="2"/>
</dbReference>
<keyword evidence="14" id="KW-1185">Reference proteome</keyword>
<dbReference type="PROSITE" id="PS51177">
    <property type="entry name" value="LUMAZINE_BIND"/>
    <property type="match status" value="2"/>
</dbReference>
<evidence type="ECO:0000256" key="8">
    <source>
        <dbReference type="ARBA" id="ARBA00022679"/>
    </source>
</evidence>
<dbReference type="NCBIfam" id="TIGR00187">
    <property type="entry name" value="ribE"/>
    <property type="match status" value="1"/>
</dbReference>
<evidence type="ECO:0000256" key="1">
    <source>
        <dbReference type="ARBA" id="ARBA00000968"/>
    </source>
</evidence>
<comment type="pathway">
    <text evidence="3">Cofactor biosynthesis; riboflavin biosynthesis; riboflavin from 2-hydroxy-3-oxobutyl phosphate and 5-amino-6-(D-ribitylamino)uracil: step 2/2.</text>
</comment>
<gene>
    <name evidence="13" type="ordered locus">Marky_1640</name>
</gene>
<dbReference type="AlphaFoldDB" id="F2NKC6"/>
<dbReference type="Pfam" id="PF00677">
    <property type="entry name" value="Lum_binding"/>
    <property type="match status" value="2"/>
</dbReference>
<dbReference type="InterPro" id="IPR026017">
    <property type="entry name" value="Lumazine-bd_dom"/>
</dbReference>
<protein>
    <recommendedName>
        <fullName evidence="6 10">Riboflavin synthase</fullName>
        <ecNumber evidence="5 10">2.5.1.9</ecNumber>
    </recommendedName>
</protein>
<evidence type="ECO:0000256" key="4">
    <source>
        <dbReference type="ARBA" id="ARBA00011233"/>
    </source>
</evidence>
<dbReference type="FunFam" id="2.40.30.20:FF:000003">
    <property type="entry name" value="Riboflavin synthase, alpha subunit"/>
    <property type="match status" value="1"/>
</dbReference>
<dbReference type="InterPro" id="IPR023366">
    <property type="entry name" value="ATP_synth_asu-like_sf"/>
</dbReference>
<evidence type="ECO:0000256" key="11">
    <source>
        <dbReference type="PROSITE-ProRule" id="PRU00524"/>
    </source>
</evidence>
<accession>F2NKC6</accession>
<dbReference type="KEGG" id="mhd:Marky_1640"/>
<dbReference type="GO" id="GO:0004746">
    <property type="term" value="F:riboflavin synthase activity"/>
    <property type="evidence" value="ECO:0007669"/>
    <property type="project" value="UniProtKB-UniRule"/>
</dbReference>
<keyword evidence="8 13" id="KW-0808">Transferase</keyword>
<keyword evidence="9" id="KW-0677">Repeat</keyword>
<dbReference type="NCBIfam" id="NF009566">
    <property type="entry name" value="PRK13020.1"/>
    <property type="match status" value="1"/>
</dbReference>
<evidence type="ECO:0000256" key="3">
    <source>
        <dbReference type="ARBA" id="ARBA00004887"/>
    </source>
</evidence>
<evidence type="ECO:0000256" key="2">
    <source>
        <dbReference type="ARBA" id="ARBA00002803"/>
    </source>
</evidence>
<dbReference type="FunFam" id="2.40.30.20:FF:000004">
    <property type="entry name" value="Riboflavin synthase, alpha subunit"/>
    <property type="match status" value="1"/>
</dbReference>
<evidence type="ECO:0000259" key="12">
    <source>
        <dbReference type="PROSITE" id="PS51177"/>
    </source>
</evidence>
<feature type="repeat" description="Lumazine-binding" evidence="11">
    <location>
        <begin position="96"/>
        <end position="192"/>
    </location>
</feature>
<dbReference type="EC" id="2.5.1.9" evidence="5 10"/>
<name>F2NKC6_MARHT</name>
<organism evidence="13 14">
    <name type="scientific">Marinithermus hydrothermalis (strain DSM 14884 / JCM 11576 / T1)</name>
    <dbReference type="NCBI Taxonomy" id="869210"/>
    <lineage>
        <taxon>Bacteria</taxon>
        <taxon>Thermotogati</taxon>
        <taxon>Deinococcota</taxon>
        <taxon>Deinococci</taxon>
        <taxon>Thermales</taxon>
        <taxon>Thermaceae</taxon>
        <taxon>Marinithermus</taxon>
    </lineage>
</organism>
<comment type="catalytic activity">
    <reaction evidence="1">
        <text>2 6,7-dimethyl-8-(1-D-ribityl)lumazine + H(+) = 5-amino-6-(D-ribitylamino)uracil + riboflavin</text>
        <dbReference type="Rhea" id="RHEA:20772"/>
        <dbReference type="ChEBI" id="CHEBI:15378"/>
        <dbReference type="ChEBI" id="CHEBI:15934"/>
        <dbReference type="ChEBI" id="CHEBI:57986"/>
        <dbReference type="ChEBI" id="CHEBI:58201"/>
        <dbReference type="EC" id="2.5.1.9"/>
    </reaction>
</comment>
<feature type="repeat" description="Lumazine-binding" evidence="11">
    <location>
        <begin position="1"/>
        <end position="95"/>
    </location>
</feature>
<feature type="domain" description="Lumazine-binding" evidence="12">
    <location>
        <begin position="1"/>
        <end position="95"/>
    </location>
</feature>
<dbReference type="Proteomes" id="UP000007030">
    <property type="component" value="Chromosome"/>
</dbReference>
<keyword evidence="7" id="KW-0686">Riboflavin biosynthesis</keyword>
<sequence length="202" mass="21738">MFTGIVEEVGTIREATPSNGNLRLWIEAHTVTQDARIGDSIAVNGVCLTVVAREPHGFAVELARETLERTAPRWAAGRRVNLERALALGDRLGGHFVTGHVDGVGRVQARRNVPGAYDLVIQAPPELARYIARKGSIAIDGVSLTVVQVEGATFSVTLIPHTLKATTLGELQEGDAVNLEVDLIARYLERLLQPTPPAEAQP</sequence>
<evidence type="ECO:0000256" key="6">
    <source>
        <dbReference type="ARBA" id="ARBA00013950"/>
    </source>
</evidence>
<dbReference type="CDD" id="cd00402">
    <property type="entry name" value="Riboflavin_synthase_like"/>
    <property type="match status" value="1"/>
</dbReference>
<proteinExistence type="predicted"/>
<dbReference type="HOGENOM" id="CLU_034388_2_0_0"/>